<reference evidence="2 3" key="1">
    <citation type="submission" date="2023-03" db="EMBL/GenBank/DDBJ databases">
        <title>Thalassotalea loyana LMG 22536T draft genome sequence.</title>
        <authorList>
            <person name="Sawabe T."/>
        </authorList>
    </citation>
    <scope>NUCLEOTIDE SEQUENCE [LARGE SCALE GENOMIC DNA]</scope>
    <source>
        <strain evidence="2 3">LMG 22536</strain>
    </source>
</reference>
<dbReference type="EMBL" id="BSSV01000007">
    <property type="protein sequence ID" value="GLX86788.1"/>
    <property type="molecule type" value="Genomic_DNA"/>
</dbReference>
<evidence type="ECO:0000256" key="1">
    <source>
        <dbReference type="SAM" id="Phobius"/>
    </source>
</evidence>
<keyword evidence="1" id="KW-1133">Transmembrane helix</keyword>
<keyword evidence="3" id="KW-1185">Reference proteome</keyword>
<dbReference type="PANTHER" id="PTHR34205">
    <property type="entry name" value="TRANSMEMBRANE PROTEIN"/>
    <property type="match status" value="1"/>
</dbReference>
<proteinExistence type="predicted"/>
<dbReference type="RefSeq" id="WP_284300166.1">
    <property type="nucleotide sequence ID" value="NZ_BSSV01000007.1"/>
</dbReference>
<gene>
    <name evidence="2" type="ORF">tloyanaT_30410</name>
</gene>
<comment type="caution">
    <text evidence="2">The sequence shown here is derived from an EMBL/GenBank/DDBJ whole genome shotgun (WGS) entry which is preliminary data.</text>
</comment>
<evidence type="ECO:0008006" key="4">
    <source>
        <dbReference type="Google" id="ProtNLM"/>
    </source>
</evidence>
<dbReference type="PANTHER" id="PTHR34205:SF2">
    <property type="entry name" value="DUF962 DOMAIN-CONTAINING PROTEIN"/>
    <property type="match status" value="1"/>
</dbReference>
<feature type="transmembrane region" description="Helical" evidence="1">
    <location>
        <begin position="28"/>
        <end position="47"/>
    </location>
</feature>
<sequence length="101" mass="11986">MSEKKYQSFAEFYPFYLSQHKNRVCRSLHYLGSAIGLYCLSLCIQTGEWLYLVYGLGAGYGCAWIGHFFFEKNKPATFQHPWYSFIGDWRMLWDFITGKLR</sequence>
<feature type="transmembrane region" description="Helical" evidence="1">
    <location>
        <begin position="53"/>
        <end position="70"/>
    </location>
</feature>
<keyword evidence="1" id="KW-0812">Transmembrane</keyword>
<dbReference type="InterPro" id="IPR009305">
    <property type="entry name" value="Mpo1-like"/>
</dbReference>
<protein>
    <recommendedName>
        <fullName evidence="4">DUF962 domain-containing protein</fullName>
    </recommendedName>
</protein>
<keyword evidence="1" id="KW-0472">Membrane</keyword>
<accession>A0ABQ6HFC4</accession>
<evidence type="ECO:0000313" key="2">
    <source>
        <dbReference type="EMBL" id="GLX86788.1"/>
    </source>
</evidence>
<evidence type="ECO:0000313" key="3">
    <source>
        <dbReference type="Proteomes" id="UP001157134"/>
    </source>
</evidence>
<organism evidence="2 3">
    <name type="scientific">Thalassotalea loyana</name>
    <dbReference type="NCBI Taxonomy" id="280483"/>
    <lineage>
        <taxon>Bacteria</taxon>
        <taxon>Pseudomonadati</taxon>
        <taxon>Pseudomonadota</taxon>
        <taxon>Gammaproteobacteria</taxon>
        <taxon>Alteromonadales</taxon>
        <taxon>Colwelliaceae</taxon>
        <taxon>Thalassotalea</taxon>
    </lineage>
</organism>
<name>A0ABQ6HFC4_9GAMM</name>
<dbReference type="Proteomes" id="UP001157134">
    <property type="component" value="Unassembled WGS sequence"/>
</dbReference>
<dbReference type="Pfam" id="PF06127">
    <property type="entry name" value="Mpo1-like"/>
    <property type="match status" value="1"/>
</dbReference>